<proteinExistence type="predicted"/>
<dbReference type="AlphaFoldDB" id="X0YE49"/>
<organism evidence="2">
    <name type="scientific">marine sediment metagenome</name>
    <dbReference type="NCBI Taxonomy" id="412755"/>
    <lineage>
        <taxon>unclassified sequences</taxon>
        <taxon>metagenomes</taxon>
        <taxon>ecological metagenomes</taxon>
    </lineage>
</organism>
<accession>X0YE49</accession>
<comment type="caution">
    <text evidence="2">The sequence shown here is derived from an EMBL/GenBank/DDBJ whole genome shotgun (WGS) entry which is preliminary data.</text>
</comment>
<name>X0YE49_9ZZZZ</name>
<gene>
    <name evidence="2" type="ORF">S01H1_84903</name>
</gene>
<sequence length="38" mass="4380">FPWPNYAPWGMWEHDDDTAPHWNNGQKSEKLDGAVAPN</sequence>
<feature type="non-terminal residue" evidence="2">
    <location>
        <position position="1"/>
    </location>
</feature>
<evidence type="ECO:0000313" key="2">
    <source>
        <dbReference type="EMBL" id="GAG45517.1"/>
    </source>
</evidence>
<reference evidence="2" key="1">
    <citation type="journal article" date="2014" name="Front. Microbiol.">
        <title>High frequency of phylogenetically diverse reductive dehalogenase-homologous genes in deep subseafloor sedimentary metagenomes.</title>
        <authorList>
            <person name="Kawai M."/>
            <person name="Futagami T."/>
            <person name="Toyoda A."/>
            <person name="Takaki Y."/>
            <person name="Nishi S."/>
            <person name="Hori S."/>
            <person name="Arai W."/>
            <person name="Tsubouchi T."/>
            <person name="Morono Y."/>
            <person name="Uchiyama I."/>
            <person name="Ito T."/>
            <person name="Fujiyama A."/>
            <person name="Inagaki F."/>
            <person name="Takami H."/>
        </authorList>
    </citation>
    <scope>NUCLEOTIDE SEQUENCE</scope>
    <source>
        <strain evidence="2">Expedition CK06-06</strain>
    </source>
</reference>
<dbReference type="EMBL" id="BARS01058104">
    <property type="protein sequence ID" value="GAG45517.1"/>
    <property type="molecule type" value="Genomic_DNA"/>
</dbReference>
<evidence type="ECO:0000256" key="1">
    <source>
        <dbReference type="SAM" id="MobiDB-lite"/>
    </source>
</evidence>
<protein>
    <submittedName>
        <fullName evidence="2">Uncharacterized protein</fullName>
    </submittedName>
</protein>
<feature type="region of interest" description="Disordered" evidence="1">
    <location>
        <begin position="1"/>
        <end position="38"/>
    </location>
</feature>